<feature type="non-terminal residue" evidence="1">
    <location>
        <position position="1"/>
    </location>
</feature>
<sequence>KHHYGDLIHENMSTGEMETIINKQNVTVSSASLKDTGIYECHAVVKGIASEPDKLQLNILGNLKLNAPPANSDVQPSLSSGWNAESFVTSAYSACDVQPYVPSGLNAGSSVPPACNTIPYILILVLARLF</sequence>
<name>A0AAV2R6G2_MEGNR</name>
<gene>
    <name evidence="1" type="ORF">MNOR_LOCUS21351</name>
</gene>
<evidence type="ECO:0000313" key="2">
    <source>
        <dbReference type="Proteomes" id="UP001497623"/>
    </source>
</evidence>
<dbReference type="Proteomes" id="UP001497623">
    <property type="component" value="Unassembled WGS sequence"/>
</dbReference>
<protein>
    <submittedName>
        <fullName evidence="1">Uncharacterized protein</fullName>
    </submittedName>
</protein>
<comment type="caution">
    <text evidence="1">The sequence shown here is derived from an EMBL/GenBank/DDBJ whole genome shotgun (WGS) entry which is preliminary data.</text>
</comment>
<keyword evidence="2" id="KW-1185">Reference proteome</keyword>
<proteinExistence type="predicted"/>
<organism evidence="1 2">
    <name type="scientific">Meganyctiphanes norvegica</name>
    <name type="common">Northern krill</name>
    <name type="synonym">Thysanopoda norvegica</name>
    <dbReference type="NCBI Taxonomy" id="48144"/>
    <lineage>
        <taxon>Eukaryota</taxon>
        <taxon>Metazoa</taxon>
        <taxon>Ecdysozoa</taxon>
        <taxon>Arthropoda</taxon>
        <taxon>Crustacea</taxon>
        <taxon>Multicrustacea</taxon>
        <taxon>Malacostraca</taxon>
        <taxon>Eumalacostraca</taxon>
        <taxon>Eucarida</taxon>
        <taxon>Euphausiacea</taxon>
        <taxon>Euphausiidae</taxon>
        <taxon>Meganyctiphanes</taxon>
    </lineage>
</organism>
<dbReference type="EMBL" id="CAXKWB010017134">
    <property type="protein sequence ID" value="CAL4118061.1"/>
    <property type="molecule type" value="Genomic_DNA"/>
</dbReference>
<dbReference type="AlphaFoldDB" id="A0AAV2R6G2"/>
<reference evidence="1 2" key="1">
    <citation type="submission" date="2024-05" db="EMBL/GenBank/DDBJ databases">
        <authorList>
            <person name="Wallberg A."/>
        </authorList>
    </citation>
    <scope>NUCLEOTIDE SEQUENCE [LARGE SCALE GENOMIC DNA]</scope>
</reference>
<accession>A0AAV2R6G2</accession>
<evidence type="ECO:0000313" key="1">
    <source>
        <dbReference type="EMBL" id="CAL4118061.1"/>
    </source>
</evidence>